<keyword evidence="8" id="KW-1185">Reference proteome</keyword>
<dbReference type="EMBL" id="OCSU01000002">
    <property type="protein sequence ID" value="SOE80620.1"/>
    <property type="molecule type" value="Genomic_DNA"/>
</dbReference>
<dbReference type="GO" id="GO:0003677">
    <property type="term" value="F:DNA binding"/>
    <property type="evidence" value="ECO:0007669"/>
    <property type="project" value="UniProtKB-KW"/>
</dbReference>
<evidence type="ECO:0000256" key="4">
    <source>
        <dbReference type="ARBA" id="ARBA00023125"/>
    </source>
</evidence>
<keyword evidence="5" id="KW-0804">Transcription</keyword>
<dbReference type="Pfam" id="PF00155">
    <property type="entry name" value="Aminotran_1_2"/>
    <property type="match status" value="1"/>
</dbReference>
<dbReference type="CDD" id="cd07377">
    <property type="entry name" value="WHTH_GntR"/>
    <property type="match status" value="1"/>
</dbReference>
<evidence type="ECO:0000256" key="1">
    <source>
        <dbReference type="ARBA" id="ARBA00005384"/>
    </source>
</evidence>
<name>A0A7Z7N3C3_9BURK</name>
<dbReference type="PANTHER" id="PTHR46577:SF1">
    <property type="entry name" value="HTH-TYPE TRANSCRIPTIONAL REGULATORY PROTEIN GABR"/>
    <property type="match status" value="1"/>
</dbReference>
<dbReference type="PANTHER" id="PTHR46577">
    <property type="entry name" value="HTH-TYPE TRANSCRIPTIONAL REGULATORY PROTEIN GABR"/>
    <property type="match status" value="1"/>
</dbReference>
<dbReference type="RefSeq" id="WP_167306307.1">
    <property type="nucleotide sequence ID" value="NZ_OCSU01000002.1"/>
</dbReference>
<dbReference type="InterPro" id="IPR036390">
    <property type="entry name" value="WH_DNA-bd_sf"/>
</dbReference>
<dbReference type="InterPro" id="IPR004839">
    <property type="entry name" value="Aminotransferase_I/II_large"/>
</dbReference>
<dbReference type="Gene3D" id="3.40.640.10">
    <property type="entry name" value="Type I PLP-dependent aspartate aminotransferase-like (Major domain)"/>
    <property type="match status" value="1"/>
</dbReference>
<dbReference type="SMART" id="SM00345">
    <property type="entry name" value="HTH_GNTR"/>
    <property type="match status" value="1"/>
</dbReference>
<dbReference type="InterPro" id="IPR036388">
    <property type="entry name" value="WH-like_DNA-bd_sf"/>
</dbReference>
<dbReference type="InterPro" id="IPR051446">
    <property type="entry name" value="HTH_trans_reg/aminotransferase"/>
</dbReference>
<dbReference type="SUPFAM" id="SSF46785">
    <property type="entry name" value="Winged helix' DNA-binding domain"/>
    <property type="match status" value="1"/>
</dbReference>
<evidence type="ECO:0000256" key="5">
    <source>
        <dbReference type="ARBA" id="ARBA00023163"/>
    </source>
</evidence>
<evidence type="ECO:0000256" key="3">
    <source>
        <dbReference type="ARBA" id="ARBA00023015"/>
    </source>
</evidence>
<dbReference type="InterPro" id="IPR000524">
    <property type="entry name" value="Tscrpt_reg_HTH_GntR"/>
</dbReference>
<accession>A0A7Z7N3C3</accession>
<dbReference type="AlphaFoldDB" id="A0A7Z7N3C3"/>
<evidence type="ECO:0000313" key="8">
    <source>
        <dbReference type="Proteomes" id="UP000219522"/>
    </source>
</evidence>
<comment type="caution">
    <text evidence="7">The sequence shown here is derived from an EMBL/GenBank/DDBJ whole genome shotgun (WGS) entry which is preliminary data.</text>
</comment>
<keyword evidence="4" id="KW-0238">DNA-binding</keyword>
<comment type="similarity">
    <text evidence="1">In the C-terminal section; belongs to the class-I pyridoxal-phosphate-dependent aminotransferase family.</text>
</comment>
<evidence type="ECO:0000313" key="7">
    <source>
        <dbReference type="EMBL" id="SOE80620.1"/>
    </source>
</evidence>
<dbReference type="InterPro" id="IPR015421">
    <property type="entry name" value="PyrdxlP-dep_Trfase_major"/>
</dbReference>
<keyword evidence="2" id="KW-0663">Pyridoxal phosphate</keyword>
<feature type="domain" description="HTH gntR-type" evidence="6">
    <location>
        <begin position="16"/>
        <end position="84"/>
    </location>
</feature>
<dbReference type="Gene3D" id="1.10.10.10">
    <property type="entry name" value="Winged helix-like DNA-binding domain superfamily/Winged helix DNA-binding domain"/>
    <property type="match status" value="1"/>
</dbReference>
<dbReference type="PROSITE" id="PS50949">
    <property type="entry name" value="HTH_GNTR"/>
    <property type="match status" value="1"/>
</dbReference>
<reference evidence="7 8" key="1">
    <citation type="submission" date="2017-09" db="EMBL/GenBank/DDBJ databases">
        <authorList>
            <person name="Varghese N."/>
            <person name="Submissions S."/>
        </authorList>
    </citation>
    <scope>NUCLEOTIDE SEQUENCE [LARGE SCALE GENOMIC DNA]</scope>
    <source>
        <strain evidence="7 8">OK806</strain>
    </source>
</reference>
<sequence length="471" mass="51025">MLRTSCWTPALEDGSGPTYLAIANAVAESINKGELRAGDRLPPQRALAASLGVDFTTVSRGYAEAQRRGLLEARVGRGTYVKAIHRAPASPTSASGIDMLINQPPPFDNPALEKRIWEGVPAMLTERGMEMLMRYQVPSGAMRDRLVGANWLSQRISGLGPERVLVCPGAQGALLAVSMMLAGSGDTICVEALAYPGFILLAKELGIRLAAVEMDENGALPESLDAVCRSEKPKAFYCTPIVHNPTTITMPLDRRIALVEVARRHNLPIIEDDNYWPLVNSPDDSVDALRELPSLASLAPELVYYISGLAKCVSPALRIAYLAVPDQTSADRASVVIRATASMAAPLSAAVATYWIESGLAEEMLRAIRTESEARQAIARRHLGADLENRHSHGFHLWLPLPMPWTRSAFITQLKLSGISVAGTDAFSVSEAPDGVRLCLGAPRTRNDLENCLHRIADILHLKSYEPSQVI</sequence>
<dbReference type="Pfam" id="PF00392">
    <property type="entry name" value="GntR"/>
    <property type="match status" value="1"/>
</dbReference>
<dbReference type="InterPro" id="IPR015424">
    <property type="entry name" value="PyrdxlP-dep_Trfase"/>
</dbReference>
<organism evidence="7 8">
    <name type="scientific">Caballeronia arationis</name>
    <dbReference type="NCBI Taxonomy" id="1777142"/>
    <lineage>
        <taxon>Bacteria</taxon>
        <taxon>Pseudomonadati</taxon>
        <taxon>Pseudomonadota</taxon>
        <taxon>Betaproteobacteria</taxon>
        <taxon>Burkholderiales</taxon>
        <taxon>Burkholderiaceae</taxon>
        <taxon>Caballeronia</taxon>
    </lineage>
</organism>
<evidence type="ECO:0000256" key="2">
    <source>
        <dbReference type="ARBA" id="ARBA00022898"/>
    </source>
</evidence>
<keyword evidence="3" id="KW-0805">Transcription regulation</keyword>
<gene>
    <name evidence="7" type="ORF">SAMN05446927_3856</name>
</gene>
<dbReference type="Proteomes" id="UP000219522">
    <property type="component" value="Unassembled WGS sequence"/>
</dbReference>
<proteinExistence type="inferred from homology"/>
<protein>
    <submittedName>
        <fullName evidence="7">Transcriptional regulator, GntR family</fullName>
    </submittedName>
</protein>
<evidence type="ECO:0000259" key="6">
    <source>
        <dbReference type="PROSITE" id="PS50949"/>
    </source>
</evidence>
<dbReference type="SUPFAM" id="SSF53383">
    <property type="entry name" value="PLP-dependent transferases"/>
    <property type="match status" value="1"/>
</dbReference>
<dbReference type="GO" id="GO:0030170">
    <property type="term" value="F:pyridoxal phosphate binding"/>
    <property type="evidence" value="ECO:0007669"/>
    <property type="project" value="InterPro"/>
</dbReference>
<dbReference type="CDD" id="cd00609">
    <property type="entry name" value="AAT_like"/>
    <property type="match status" value="1"/>
</dbReference>
<dbReference type="GO" id="GO:0003700">
    <property type="term" value="F:DNA-binding transcription factor activity"/>
    <property type="evidence" value="ECO:0007669"/>
    <property type="project" value="InterPro"/>
</dbReference>